<sequence>MATCGSRFAATQPALLLVMAVFMLATACAPGAHALIGVFSIANLTIVNSLSASLVATLPATYIGSEKSVTVAPGKKGVLQTALTDSFLPSIFFTYEDTKYSASGNVGARVKVLTNTLSIYVSTPCVNGQSPGLQANYTTAHNFSLGSIEPLKPQQIYSECALPTSAA</sequence>
<dbReference type="EMBL" id="CM026431">
    <property type="protein sequence ID" value="KAG0560259.1"/>
    <property type="molecule type" value="Genomic_DNA"/>
</dbReference>
<keyword evidence="1" id="KW-0732">Signal</keyword>
<proteinExistence type="predicted"/>
<dbReference type="AlphaFoldDB" id="A0A8T0GPQ8"/>
<evidence type="ECO:0000256" key="1">
    <source>
        <dbReference type="SAM" id="SignalP"/>
    </source>
</evidence>
<evidence type="ECO:0000313" key="3">
    <source>
        <dbReference type="Proteomes" id="UP000822688"/>
    </source>
</evidence>
<name>A0A8T0GPQ8_CERPU</name>
<accession>A0A8T0GPQ8</accession>
<protein>
    <submittedName>
        <fullName evidence="2">Uncharacterized protein</fullName>
    </submittedName>
</protein>
<comment type="caution">
    <text evidence="2">The sequence shown here is derived from an EMBL/GenBank/DDBJ whole genome shotgun (WGS) entry which is preliminary data.</text>
</comment>
<dbReference type="Proteomes" id="UP000822688">
    <property type="component" value="Chromosome 10"/>
</dbReference>
<feature type="signal peptide" evidence="1">
    <location>
        <begin position="1"/>
        <end position="34"/>
    </location>
</feature>
<gene>
    <name evidence="2" type="ORF">KC19_10G166100</name>
</gene>
<organism evidence="2 3">
    <name type="scientific">Ceratodon purpureus</name>
    <name type="common">Fire moss</name>
    <name type="synonym">Dicranum purpureum</name>
    <dbReference type="NCBI Taxonomy" id="3225"/>
    <lineage>
        <taxon>Eukaryota</taxon>
        <taxon>Viridiplantae</taxon>
        <taxon>Streptophyta</taxon>
        <taxon>Embryophyta</taxon>
        <taxon>Bryophyta</taxon>
        <taxon>Bryophytina</taxon>
        <taxon>Bryopsida</taxon>
        <taxon>Dicranidae</taxon>
        <taxon>Pseudoditrichales</taxon>
        <taxon>Ditrichaceae</taxon>
        <taxon>Ceratodon</taxon>
    </lineage>
</organism>
<keyword evidence="3" id="KW-1185">Reference proteome</keyword>
<evidence type="ECO:0000313" key="2">
    <source>
        <dbReference type="EMBL" id="KAG0560259.1"/>
    </source>
</evidence>
<feature type="chain" id="PRO_5035833211" evidence="1">
    <location>
        <begin position="35"/>
        <end position="167"/>
    </location>
</feature>
<reference evidence="2" key="1">
    <citation type="submission" date="2020-06" db="EMBL/GenBank/DDBJ databases">
        <title>WGS assembly of Ceratodon purpureus strain R40.</title>
        <authorList>
            <person name="Carey S.B."/>
            <person name="Jenkins J."/>
            <person name="Shu S."/>
            <person name="Lovell J.T."/>
            <person name="Sreedasyam A."/>
            <person name="Maumus F."/>
            <person name="Tiley G.P."/>
            <person name="Fernandez-Pozo N."/>
            <person name="Barry K."/>
            <person name="Chen C."/>
            <person name="Wang M."/>
            <person name="Lipzen A."/>
            <person name="Daum C."/>
            <person name="Saski C.A."/>
            <person name="Payton A.C."/>
            <person name="Mcbreen J.C."/>
            <person name="Conrad R.E."/>
            <person name="Kollar L.M."/>
            <person name="Olsson S."/>
            <person name="Huttunen S."/>
            <person name="Landis J.B."/>
            <person name="Wickett N.J."/>
            <person name="Johnson M.G."/>
            <person name="Rensing S.A."/>
            <person name="Grimwood J."/>
            <person name="Schmutz J."/>
            <person name="Mcdaniel S.F."/>
        </authorList>
    </citation>
    <scope>NUCLEOTIDE SEQUENCE</scope>
    <source>
        <strain evidence="2">R40</strain>
    </source>
</reference>
<dbReference type="PROSITE" id="PS51257">
    <property type="entry name" value="PROKAR_LIPOPROTEIN"/>
    <property type="match status" value="1"/>
</dbReference>